<protein>
    <recommendedName>
        <fullName evidence="3">Immunity protein 49</fullName>
    </recommendedName>
</protein>
<sequence>MKITEINATAKAKNKIKNIAKNHNLNYDLVYFIFCFQWNYDGVEGRWVDEVDEDEEYKNRYKFIYESLKLTEENLDKKQVVDQIYNQLKKIDHAVLNKNFRFGATHSNYCLVSEYASFYYLSNATKANLDTLEWRSEELKKEDIVMQLFLKIFRGGSVDRYSLEYLYADLVINLPYENQIIKGDDWIDHFVKSVSENREKTTLTGLINIIKGFCKGNKYFLKTVLEALSYSNKLKVENHAVNDIFLPDFRNKLSPHFNSNEWTYPLRFWNLSNK</sequence>
<proteinExistence type="predicted"/>
<comment type="caution">
    <text evidence="1">The sequence shown here is derived from an EMBL/GenBank/DDBJ whole genome shotgun (WGS) entry which is preliminary data.</text>
</comment>
<organism evidence="1 2">
    <name type="scientific">Flavobacterium limi</name>
    <dbReference type="NCBI Taxonomy" id="2045105"/>
    <lineage>
        <taxon>Bacteria</taxon>
        <taxon>Pseudomonadati</taxon>
        <taxon>Bacteroidota</taxon>
        <taxon>Flavobacteriia</taxon>
        <taxon>Flavobacteriales</taxon>
        <taxon>Flavobacteriaceae</taxon>
        <taxon>Flavobacterium</taxon>
    </lineage>
</organism>
<name>A0ABQ1UA26_9FLAO</name>
<evidence type="ECO:0000313" key="1">
    <source>
        <dbReference type="EMBL" id="GGF14194.1"/>
    </source>
</evidence>
<dbReference type="Proteomes" id="UP000655016">
    <property type="component" value="Unassembled WGS sequence"/>
</dbReference>
<dbReference type="RefSeq" id="WP_163394768.1">
    <property type="nucleotide sequence ID" value="NZ_BMKP01000005.1"/>
</dbReference>
<gene>
    <name evidence="1" type="ORF">GCM10011518_24320</name>
</gene>
<evidence type="ECO:0008006" key="3">
    <source>
        <dbReference type="Google" id="ProtNLM"/>
    </source>
</evidence>
<accession>A0ABQ1UA26</accession>
<keyword evidence="2" id="KW-1185">Reference proteome</keyword>
<dbReference type="EMBL" id="BMKP01000005">
    <property type="protein sequence ID" value="GGF14194.1"/>
    <property type="molecule type" value="Genomic_DNA"/>
</dbReference>
<reference evidence="2" key="1">
    <citation type="journal article" date="2019" name="Int. J. Syst. Evol. Microbiol.">
        <title>The Global Catalogue of Microorganisms (GCM) 10K type strain sequencing project: providing services to taxonomists for standard genome sequencing and annotation.</title>
        <authorList>
            <consortium name="The Broad Institute Genomics Platform"/>
            <consortium name="The Broad Institute Genome Sequencing Center for Infectious Disease"/>
            <person name="Wu L."/>
            <person name="Ma J."/>
        </authorList>
    </citation>
    <scope>NUCLEOTIDE SEQUENCE [LARGE SCALE GENOMIC DNA]</scope>
    <source>
        <strain evidence="2">CGMCC 1.16060</strain>
    </source>
</reference>
<evidence type="ECO:0000313" key="2">
    <source>
        <dbReference type="Proteomes" id="UP000655016"/>
    </source>
</evidence>